<gene>
    <name evidence="1" type="ORF">Tigna_02351</name>
</gene>
<comment type="caution">
    <text evidence="1">The sequence shown here is derived from an EMBL/GenBank/DDBJ whole genome shotgun (WGS) entry which is preliminary data.</text>
</comment>
<accession>A0ABY3DEW3</accession>
<proteinExistence type="predicted"/>
<evidence type="ECO:0000313" key="1">
    <source>
        <dbReference type="EMBL" id="TSE19125.1"/>
    </source>
</evidence>
<protein>
    <recommendedName>
        <fullName evidence="3">DNA primase DnaG DnaB-binding domain-containing protein</fullName>
    </recommendedName>
</protein>
<organism evidence="1 2">
    <name type="scientific">Tepidimonas ignava</name>
    <dbReference type="NCBI Taxonomy" id="114249"/>
    <lineage>
        <taxon>Bacteria</taxon>
        <taxon>Pseudomonadati</taxon>
        <taxon>Pseudomonadota</taxon>
        <taxon>Betaproteobacteria</taxon>
        <taxon>Burkholderiales</taxon>
        <taxon>Tepidimonas</taxon>
    </lineage>
</organism>
<keyword evidence="2" id="KW-1185">Reference proteome</keyword>
<dbReference type="SUPFAM" id="SSF117023">
    <property type="entry name" value="DNA primase DnaG, C-terminal domain"/>
    <property type="match status" value="1"/>
</dbReference>
<dbReference type="EMBL" id="VJNC01000019">
    <property type="protein sequence ID" value="TSE19125.1"/>
    <property type="molecule type" value="Genomic_DNA"/>
</dbReference>
<sequence>MARRAARGLLDRYDRVARLVLTTPAAWDWLSADDHALLASAPPPHGPLFAWLEQQWLDHGAQPWAALREALRGQPFEALATALHDSTLVLGEATDGASSAEELRQELHELMRRLRIEHLKARETELLARAAHDPAALADYRRVQAERRALLDGEDVV</sequence>
<evidence type="ECO:0008006" key="3">
    <source>
        <dbReference type="Google" id="ProtNLM"/>
    </source>
</evidence>
<dbReference type="Proteomes" id="UP000315577">
    <property type="component" value="Unassembled WGS sequence"/>
</dbReference>
<evidence type="ECO:0000313" key="2">
    <source>
        <dbReference type="Proteomes" id="UP000315577"/>
    </source>
</evidence>
<name>A0ABY3DEW3_9BURK</name>
<reference evidence="1 2" key="1">
    <citation type="submission" date="2019-07" db="EMBL/GenBank/DDBJ databases">
        <title>Tepidimonas ignava SPS-1037 draft genome.</title>
        <authorList>
            <person name="Da Costa M.S."/>
            <person name="Froufe H.J.C."/>
            <person name="Egas C."/>
            <person name="Albuquerque L."/>
        </authorList>
    </citation>
    <scope>NUCLEOTIDE SEQUENCE [LARGE SCALE GENOMIC DNA]</scope>
    <source>
        <strain evidence="1 2">SPS-1037</strain>
    </source>
</reference>